<name>A0AAV9ADA7_ACOGR</name>
<comment type="caution">
    <text evidence="1">The sequence shown here is derived from an EMBL/GenBank/DDBJ whole genome shotgun (WGS) entry which is preliminary data.</text>
</comment>
<keyword evidence="2" id="KW-1185">Reference proteome</keyword>
<gene>
    <name evidence="1" type="ORF">QJS04_geneDACA020462</name>
</gene>
<protein>
    <submittedName>
        <fullName evidence="1">Uncharacterized protein</fullName>
    </submittedName>
</protein>
<reference evidence="1" key="2">
    <citation type="submission" date="2023-06" db="EMBL/GenBank/DDBJ databases">
        <authorList>
            <person name="Ma L."/>
            <person name="Liu K.-W."/>
            <person name="Li Z."/>
            <person name="Hsiao Y.-Y."/>
            <person name="Qi Y."/>
            <person name="Fu T."/>
            <person name="Tang G."/>
            <person name="Zhang D."/>
            <person name="Sun W.-H."/>
            <person name="Liu D.-K."/>
            <person name="Li Y."/>
            <person name="Chen G.-Z."/>
            <person name="Liu X.-D."/>
            <person name="Liao X.-Y."/>
            <person name="Jiang Y.-T."/>
            <person name="Yu X."/>
            <person name="Hao Y."/>
            <person name="Huang J."/>
            <person name="Zhao X.-W."/>
            <person name="Ke S."/>
            <person name="Chen Y.-Y."/>
            <person name="Wu W.-L."/>
            <person name="Hsu J.-L."/>
            <person name="Lin Y.-F."/>
            <person name="Huang M.-D."/>
            <person name="Li C.-Y."/>
            <person name="Huang L."/>
            <person name="Wang Z.-W."/>
            <person name="Zhao X."/>
            <person name="Zhong W.-Y."/>
            <person name="Peng D.-H."/>
            <person name="Ahmad S."/>
            <person name="Lan S."/>
            <person name="Zhang J.-S."/>
            <person name="Tsai W.-C."/>
            <person name="Van De Peer Y."/>
            <person name="Liu Z.-J."/>
        </authorList>
    </citation>
    <scope>NUCLEOTIDE SEQUENCE</scope>
    <source>
        <strain evidence="1">SCP</strain>
        <tissue evidence="1">Leaves</tissue>
    </source>
</reference>
<evidence type="ECO:0000313" key="1">
    <source>
        <dbReference type="EMBL" id="KAK1262137.1"/>
    </source>
</evidence>
<dbReference type="EMBL" id="JAUJYN010000010">
    <property type="protein sequence ID" value="KAK1262137.1"/>
    <property type="molecule type" value="Genomic_DNA"/>
</dbReference>
<sequence length="49" mass="5623">MLDRIPKSKTFRRAIRGIDRCDEEVLVSGPTQDRAVNELVGEFQDADFQ</sequence>
<proteinExistence type="predicted"/>
<evidence type="ECO:0000313" key="2">
    <source>
        <dbReference type="Proteomes" id="UP001179952"/>
    </source>
</evidence>
<reference evidence="1" key="1">
    <citation type="journal article" date="2023" name="Nat. Commun.">
        <title>Diploid and tetraploid genomes of Acorus and the evolution of monocots.</title>
        <authorList>
            <person name="Ma L."/>
            <person name="Liu K.W."/>
            <person name="Li Z."/>
            <person name="Hsiao Y.Y."/>
            <person name="Qi Y."/>
            <person name="Fu T."/>
            <person name="Tang G.D."/>
            <person name="Zhang D."/>
            <person name="Sun W.H."/>
            <person name="Liu D.K."/>
            <person name="Li Y."/>
            <person name="Chen G.Z."/>
            <person name="Liu X.D."/>
            <person name="Liao X.Y."/>
            <person name="Jiang Y.T."/>
            <person name="Yu X."/>
            <person name="Hao Y."/>
            <person name="Huang J."/>
            <person name="Zhao X.W."/>
            <person name="Ke S."/>
            <person name="Chen Y.Y."/>
            <person name="Wu W.L."/>
            <person name="Hsu J.L."/>
            <person name="Lin Y.F."/>
            <person name="Huang M.D."/>
            <person name="Li C.Y."/>
            <person name="Huang L."/>
            <person name="Wang Z.W."/>
            <person name="Zhao X."/>
            <person name="Zhong W.Y."/>
            <person name="Peng D.H."/>
            <person name="Ahmad S."/>
            <person name="Lan S."/>
            <person name="Zhang J.S."/>
            <person name="Tsai W.C."/>
            <person name="Van de Peer Y."/>
            <person name="Liu Z.J."/>
        </authorList>
    </citation>
    <scope>NUCLEOTIDE SEQUENCE</scope>
    <source>
        <strain evidence="1">SCP</strain>
    </source>
</reference>
<dbReference type="Proteomes" id="UP001179952">
    <property type="component" value="Unassembled WGS sequence"/>
</dbReference>
<organism evidence="1 2">
    <name type="scientific">Acorus gramineus</name>
    <name type="common">Dwarf sweet flag</name>
    <dbReference type="NCBI Taxonomy" id="55184"/>
    <lineage>
        <taxon>Eukaryota</taxon>
        <taxon>Viridiplantae</taxon>
        <taxon>Streptophyta</taxon>
        <taxon>Embryophyta</taxon>
        <taxon>Tracheophyta</taxon>
        <taxon>Spermatophyta</taxon>
        <taxon>Magnoliopsida</taxon>
        <taxon>Liliopsida</taxon>
        <taxon>Acoraceae</taxon>
        <taxon>Acorus</taxon>
    </lineage>
</organism>
<accession>A0AAV9ADA7</accession>
<dbReference type="AlphaFoldDB" id="A0AAV9ADA7"/>